<comment type="catalytic activity">
    <reaction evidence="10">
        <text>N(6),N(6)-dimethyl-L-lysyl(36)-[histone H3] + 2 2-oxoglutarate + 2 O2 = L-lysyl(36)-[histone H3] + 2 formaldehyde + 2 succinate + 2 CO2</text>
        <dbReference type="Rhea" id="RHEA:42032"/>
        <dbReference type="Rhea" id="RHEA-COMP:9785"/>
        <dbReference type="Rhea" id="RHEA-COMP:9787"/>
        <dbReference type="ChEBI" id="CHEBI:15379"/>
        <dbReference type="ChEBI" id="CHEBI:16526"/>
        <dbReference type="ChEBI" id="CHEBI:16810"/>
        <dbReference type="ChEBI" id="CHEBI:16842"/>
        <dbReference type="ChEBI" id="CHEBI:29969"/>
        <dbReference type="ChEBI" id="CHEBI:30031"/>
        <dbReference type="ChEBI" id="CHEBI:61976"/>
        <dbReference type="EC" id="1.14.11.27"/>
    </reaction>
</comment>
<dbReference type="OrthoDB" id="5876800at2759"/>
<keyword evidence="14" id="KW-1185">Reference proteome</keyword>
<evidence type="ECO:0000256" key="5">
    <source>
        <dbReference type="ARBA" id="ARBA00023002"/>
    </source>
</evidence>
<name>A0A8S0XXQ7_CYCAE</name>
<evidence type="ECO:0000256" key="2">
    <source>
        <dbReference type="ARBA" id="ARBA00008037"/>
    </source>
</evidence>
<evidence type="ECO:0000259" key="12">
    <source>
        <dbReference type="PROSITE" id="PS51184"/>
    </source>
</evidence>
<evidence type="ECO:0000256" key="1">
    <source>
        <dbReference type="ARBA" id="ARBA00001954"/>
    </source>
</evidence>
<keyword evidence="8" id="KW-0804">Transcription</keyword>
<dbReference type="Proteomes" id="UP000467700">
    <property type="component" value="Unassembled WGS sequence"/>
</dbReference>
<comment type="caution">
    <text evidence="13">The sequence shown here is derived from an EMBL/GenBank/DDBJ whole genome shotgun (WGS) entry which is preliminary data.</text>
</comment>
<sequence length="532" mass="60342">MADPTRIMTLKAPARKSARKRTQRDYANLDSGLGSDPNRWLRMLENKEYKDPFRRLKGTELDSWLEEDDSAMKEPIVVEEPDGLGMQMPPEGLTVEHVAEYIGEDTPVEVIDVASQSTAPGWNLGKWADYVELDPSKREKIYNVISLEISGSELGNMILPPKIVRDLDWVENFWPTTKKSKQNVYPKVQLYCLMGVAKAWTDWHIDFAGSSVYYHIHHGAKVFYFIRPTPANLAAYEKWSGSELQYQTWLGDMCDEVFKVELSAGNTMIIPTGWIHAVYTPVDTLVFGGNFLHSYEVATQLRVREIEIATQVPKKFTFPMFTKCVFLSLQSIKLMEGLDFAGLSLSQRVLNGVLALSEFLVSEARILEIGSEQAKKEAKEQIPSDRVKDAPSVARELRWRVKQALGYDSEDEGPGPSGRSRGSTAAVAGSKRRRVDGHEETPHFKNFKPKPWDAMAVAKEDEKEDVVKVSQPGDGEQWTQRWTGESVVPMADGPDATVKTRREVIVKVRRTMRGIERQRIERTVEDWTWNGK</sequence>
<evidence type="ECO:0000256" key="11">
    <source>
        <dbReference type="SAM" id="MobiDB-lite"/>
    </source>
</evidence>
<dbReference type="EC" id="1.14.11.27" evidence="3"/>
<dbReference type="PANTHER" id="PTHR23123">
    <property type="entry name" value="PHD/F-BOX CONTAINING PROTEIN"/>
    <property type="match status" value="1"/>
</dbReference>
<keyword evidence="4" id="KW-0479">Metal-binding</keyword>
<evidence type="ECO:0000313" key="14">
    <source>
        <dbReference type="Proteomes" id="UP000467700"/>
    </source>
</evidence>
<feature type="domain" description="JmjC" evidence="12">
    <location>
        <begin position="149"/>
        <end position="308"/>
    </location>
</feature>
<reference evidence="13 14" key="1">
    <citation type="submission" date="2020-01" db="EMBL/GenBank/DDBJ databases">
        <authorList>
            <person name="Gupta K D."/>
        </authorList>
    </citation>
    <scope>NUCLEOTIDE SEQUENCE [LARGE SCALE GENOMIC DNA]</scope>
</reference>
<evidence type="ECO:0000256" key="8">
    <source>
        <dbReference type="ARBA" id="ARBA00023163"/>
    </source>
</evidence>
<dbReference type="PROSITE" id="PS51184">
    <property type="entry name" value="JMJC"/>
    <property type="match status" value="1"/>
</dbReference>
<comment type="similarity">
    <text evidence="2">Belongs to the JHDM1 histone demethylase family.</text>
</comment>
<dbReference type="GO" id="GO:0140680">
    <property type="term" value="F:histone H3K36me/H3K36me2 demethylase activity"/>
    <property type="evidence" value="ECO:0007669"/>
    <property type="project" value="UniProtKB-EC"/>
</dbReference>
<dbReference type="AlphaFoldDB" id="A0A8S0XXQ7"/>
<evidence type="ECO:0000256" key="4">
    <source>
        <dbReference type="ARBA" id="ARBA00022723"/>
    </source>
</evidence>
<dbReference type="SMART" id="SM00558">
    <property type="entry name" value="JmjC"/>
    <property type="match status" value="1"/>
</dbReference>
<proteinExistence type="inferred from homology"/>
<dbReference type="SUPFAM" id="SSF51197">
    <property type="entry name" value="Clavaminate synthase-like"/>
    <property type="match status" value="1"/>
</dbReference>
<feature type="region of interest" description="Disordered" evidence="11">
    <location>
        <begin position="406"/>
        <end position="443"/>
    </location>
</feature>
<dbReference type="Pfam" id="PF02373">
    <property type="entry name" value="JmjC"/>
    <property type="match status" value="1"/>
</dbReference>
<dbReference type="EMBL" id="CACVBS010000064">
    <property type="protein sequence ID" value="CAA7267971.1"/>
    <property type="molecule type" value="Genomic_DNA"/>
</dbReference>
<gene>
    <name evidence="13" type="ORF">AAE3_LOCUS10188</name>
</gene>
<accession>A0A8S0XXQ7</accession>
<evidence type="ECO:0000256" key="10">
    <source>
        <dbReference type="ARBA" id="ARBA00047915"/>
    </source>
</evidence>
<keyword evidence="5" id="KW-0560">Oxidoreductase</keyword>
<evidence type="ECO:0000256" key="6">
    <source>
        <dbReference type="ARBA" id="ARBA00023004"/>
    </source>
</evidence>
<keyword evidence="6" id="KW-0408">Iron</keyword>
<protein>
    <recommendedName>
        <fullName evidence="3">[histone H3]-dimethyl-L-lysine(36) demethylase</fullName>
        <ecNumber evidence="3">1.14.11.27</ecNumber>
    </recommendedName>
    <alternativeName>
        <fullName evidence="9">[Histone-H3]-lysine-36 demethylase 1</fullName>
    </alternativeName>
</protein>
<evidence type="ECO:0000256" key="3">
    <source>
        <dbReference type="ARBA" id="ARBA00013246"/>
    </source>
</evidence>
<dbReference type="InterPro" id="IPR050690">
    <property type="entry name" value="JHDM1_Histone_Demethylase"/>
</dbReference>
<keyword evidence="7" id="KW-0805">Transcription regulation</keyword>
<dbReference type="InterPro" id="IPR003347">
    <property type="entry name" value="JmjC_dom"/>
</dbReference>
<feature type="compositionally biased region" description="Basic residues" evidence="11">
    <location>
        <begin position="13"/>
        <end position="22"/>
    </location>
</feature>
<dbReference type="GO" id="GO:0046872">
    <property type="term" value="F:metal ion binding"/>
    <property type="evidence" value="ECO:0007669"/>
    <property type="project" value="UniProtKB-KW"/>
</dbReference>
<evidence type="ECO:0000313" key="13">
    <source>
        <dbReference type="EMBL" id="CAA7267971.1"/>
    </source>
</evidence>
<dbReference type="Gene3D" id="2.60.120.650">
    <property type="entry name" value="Cupin"/>
    <property type="match status" value="1"/>
</dbReference>
<evidence type="ECO:0000256" key="7">
    <source>
        <dbReference type="ARBA" id="ARBA00023015"/>
    </source>
</evidence>
<feature type="region of interest" description="Disordered" evidence="11">
    <location>
        <begin position="1"/>
        <end position="35"/>
    </location>
</feature>
<organism evidence="13 14">
    <name type="scientific">Cyclocybe aegerita</name>
    <name type="common">Black poplar mushroom</name>
    <name type="synonym">Agrocybe aegerita</name>
    <dbReference type="NCBI Taxonomy" id="1973307"/>
    <lineage>
        <taxon>Eukaryota</taxon>
        <taxon>Fungi</taxon>
        <taxon>Dikarya</taxon>
        <taxon>Basidiomycota</taxon>
        <taxon>Agaricomycotina</taxon>
        <taxon>Agaricomycetes</taxon>
        <taxon>Agaricomycetidae</taxon>
        <taxon>Agaricales</taxon>
        <taxon>Agaricineae</taxon>
        <taxon>Bolbitiaceae</taxon>
        <taxon>Cyclocybe</taxon>
    </lineage>
</organism>
<comment type="cofactor">
    <cofactor evidence="1">
        <name>Fe(2+)</name>
        <dbReference type="ChEBI" id="CHEBI:29033"/>
    </cofactor>
</comment>
<evidence type="ECO:0000256" key="9">
    <source>
        <dbReference type="ARBA" id="ARBA00031083"/>
    </source>
</evidence>